<feature type="active site" evidence="4">
    <location>
        <position position="13"/>
    </location>
</feature>
<evidence type="ECO:0000256" key="4">
    <source>
        <dbReference type="PROSITE-ProRule" id="PRU00050"/>
    </source>
</evidence>
<evidence type="ECO:0000313" key="6">
    <source>
        <dbReference type="EMBL" id="TYP98608.1"/>
    </source>
</evidence>
<dbReference type="PANTHER" id="PTHR42872:SF3">
    <property type="entry name" value="PROTEIN-GLUTAMATE METHYLESTERASE_PROTEIN-GLUTAMINE GLUTAMINASE 1"/>
    <property type="match status" value="1"/>
</dbReference>
<dbReference type="GO" id="GO:0006935">
    <property type="term" value="P:chemotaxis"/>
    <property type="evidence" value="ECO:0007669"/>
    <property type="project" value="UniProtKB-UniRule"/>
</dbReference>
<comment type="caution">
    <text evidence="6">The sequence shown here is derived from an EMBL/GenBank/DDBJ whole genome shotgun (WGS) entry which is preliminary data.</text>
</comment>
<evidence type="ECO:0000313" key="7">
    <source>
        <dbReference type="Proteomes" id="UP000325105"/>
    </source>
</evidence>
<feature type="domain" description="CheB-type methylesterase" evidence="5">
    <location>
        <begin position="1"/>
        <end position="180"/>
    </location>
</feature>
<dbReference type="AlphaFoldDB" id="A0A5S5DTA8"/>
<reference evidence="6 7" key="1">
    <citation type="submission" date="2019-07" db="EMBL/GenBank/DDBJ databases">
        <title>Genomic Encyclopedia of Archaeal and Bacterial Type Strains, Phase II (KMG-II): from individual species to whole genera.</title>
        <authorList>
            <person name="Goeker M."/>
        </authorList>
    </citation>
    <scope>NUCLEOTIDE SEQUENCE [LARGE SCALE GENOMIC DNA]</scope>
    <source>
        <strain evidence="6 7">DSM 18850</strain>
    </source>
</reference>
<dbReference type="GO" id="GO:0008984">
    <property type="term" value="F:protein-glutamate methylesterase activity"/>
    <property type="evidence" value="ECO:0007669"/>
    <property type="project" value="UniProtKB-EC"/>
</dbReference>
<keyword evidence="7" id="KW-1185">Reference proteome</keyword>
<dbReference type="Proteomes" id="UP000325105">
    <property type="component" value="Unassembled WGS sequence"/>
</dbReference>
<dbReference type="Gene3D" id="3.40.50.180">
    <property type="entry name" value="Methylesterase CheB, C-terminal domain"/>
    <property type="match status" value="1"/>
</dbReference>
<organism evidence="6 7">
    <name type="scientific">Sphingobacterium allocomposti</name>
    <dbReference type="NCBI Taxonomy" id="415956"/>
    <lineage>
        <taxon>Bacteria</taxon>
        <taxon>Pseudomonadati</taxon>
        <taxon>Bacteroidota</taxon>
        <taxon>Sphingobacteriia</taxon>
        <taxon>Sphingobacteriales</taxon>
        <taxon>Sphingobacteriaceae</taxon>
        <taxon>Sphingobacterium</taxon>
    </lineage>
</organism>
<dbReference type="InterPro" id="IPR000673">
    <property type="entry name" value="Sig_transdc_resp-reg_Me-estase"/>
</dbReference>
<dbReference type="GO" id="GO:0000156">
    <property type="term" value="F:phosphorelay response regulator activity"/>
    <property type="evidence" value="ECO:0007669"/>
    <property type="project" value="InterPro"/>
</dbReference>
<evidence type="ECO:0000256" key="1">
    <source>
        <dbReference type="ARBA" id="ARBA00022801"/>
    </source>
</evidence>
<protein>
    <recommendedName>
        <fullName evidence="2">protein-glutamate methylesterase</fullName>
        <ecNumber evidence="2">3.1.1.61</ecNumber>
    </recommendedName>
</protein>
<dbReference type="SUPFAM" id="SSF52738">
    <property type="entry name" value="Methylesterase CheB, C-terminal domain"/>
    <property type="match status" value="1"/>
</dbReference>
<proteinExistence type="predicted"/>
<keyword evidence="4" id="KW-0145">Chemotaxis</keyword>
<gene>
    <name evidence="6" type="ORF">BC792_101266</name>
</gene>
<dbReference type="Pfam" id="PF01339">
    <property type="entry name" value="CheB_methylest"/>
    <property type="match status" value="1"/>
</dbReference>
<accession>A0A5S5DTA8</accession>
<comment type="catalytic activity">
    <reaction evidence="3">
        <text>[protein]-L-glutamate 5-O-methyl ester + H2O = L-glutamyl-[protein] + methanol + H(+)</text>
        <dbReference type="Rhea" id="RHEA:23236"/>
        <dbReference type="Rhea" id="RHEA-COMP:10208"/>
        <dbReference type="Rhea" id="RHEA-COMP:10311"/>
        <dbReference type="ChEBI" id="CHEBI:15377"/>
        <dbReference type="ChEBI" id="CHEBI:15378"/>
        <dbReference type="ChEBI" id="CHEBI:17790"/>
        <dbReference type="ChEBI" id="CHEBI:29973"/>
        <dbReference type="ChEBI" id="CHEBI:82795"/>
        <dbReference type="EC" id="3.1.1.61"/>
    </reaction>
</comment>
<dbReference type="EMBL" id="VNHX01000001">
    <property type="protein sequence ID" value="TYP98608.1"/>
    <property type="molecule type" value="Genomic_DNA"/>
</dbReference>
<dbReference type="InterPro" id="IPR035909">
    <property type="entry name" value="CheB_C"/>
</dbReference>
<dbReference type="CDD" id="cd16433">
    <property type="entry name" value="CheB"/>
    <property type="match status" value="1"/>
</dbReference>
<name>A0A5S5DTA8_9SPHI</name>
<feature type="active site" evidence="4">
    <location>
        <position position="133"/>
    </location>
</feature>
<dbReference type="GO" id="GO:0005737">
    <property type="term" value="C:cytoplasm"/>
    <property type="evidence" value="ECO:0007669"/>
    <property type="project" value="InterPro"/>
</dbReference>
<sequence>MNKAKDIVLIGGSAGSYTLIVQILEALPQRFDAAIAIVIHRNPRFTTKIEETLSIKLRRSVIQPRDKTAIAPNIIYFAGPGYHLLVEPDWTFSVDVSERIHFSRPSIDVLFDTAAEVYQDRCTAFLLSGANQDGADGIRRVREMGGKAIIQSPDDALIATMPTYAIQANAESDVYDDQQIISFFRKLT</sequence>
<feature type="active site" evidence="4">
    <location>
        <position position="40"/>
    </location>
</feature>
<dbReference type="EC" id="3.1.1.61" evidence="2"/>
<evidence type="ECO:0000259" key="5">
    <source>
        <dbReference type="PROSITE" id="PS50122"/>
    </source>
</evidence>
<evidence type="ECO:0000256" key="2">
    <source>
        <dbReference type="ARBA" id="ARBA00039140"/>
    </source>
</evidence>
<dbReference type="PROSITE" id="PS50122">
    <property type="entry name" value="CHEB"/>
    <property type="match status" value="1"/>
</dbReference>
<dbReference type="PANTHER" id="PTHR42872">
    <property type="entry name" value="PROTEIN-GLUTAMATE METHYLESTERASE/PROTEIN-GLUTAMINE GLUTAMINASE"/>
    <property type="match status" value="1"/>
</dbReference>
<keyword evidence="1 4" id="KW-0378">Hydrolase</keyword>
<evidence type="ECO:0000256" key="3">
    <source>
        <dbReference type="ARBA" id="ARBA00048267"/>
    </source>
</evidence>